<organism evidence="2 3">
    <name type="scientific">Aminipila butyrica</name>
    <dbReference type="NCBI Taxonomy" id="433296"/>
    <lineage>
        <taxon>Bacteria</taxon>
        <taxon>Bacillati</taxon>
        <taxon>Bacillota</taxon>
        <taxon>Clostridia</taxon>
        <taxon>Peptostreptococcales</taxon>
        <taxon>Anaerovoracaceae</taxon>
        <taxon>Aminipila</taxon>
    </lineage>
</organism>
<keyword evidence="1" id="KW-0812">Transmembrane</keyword>
<dbReference type="RefSeq" id="WP_163067040.1">
    <property type="nucleotide sequence ID" value="NZ_CP048649.1"/>
</dbReference>
<evidence type="ECO:0000313" key="2">
    <source>
        <dbReference type="EMBL" id="QIB69800.1"/>
    </source>
</evidence>
<keyword evidence="1" id="KW-1133">Transmembrane helix</keyword>
<evidence type="ECO:0000313" key="3">
    <source>
        <dbReference type="Proteomes" id="UP000466848"/>
    </source>
</evidence>
<sequence length="210" mass="24836">MKIIYSENYDQQIQEINDYNETVKKYNLLIDKRLCRLAIIKLIVQLFIMMIVLIVPYFFLDNDVEAFNAAWAASTFYDKIVNIFLFLLGASLAYVLMLVLPKYIFRIIANIYGKKQEPKNYSKQQKLYMEIKPIINKSISSCWTTYDKLHYSYIDKEGNVHKEKIELEGMQVIENININDFEINIDELIIKEPAKISSMPKQKVYKDYPN</sequence>
<proteinExistence type="predicted"/>
<feature type="transmembrane region" description="Helical" evidence="1">
    <location>
        <begin position="34"/>
        <end position="60"/>
    </location>
</feature>
<reference evidence="2 3" key="1">
    <citation type="submission" date="2020-02" db="EMBL/GenBank/DDBJ databases">
        <authorList>
            <person name="Kim Y.B."/>
            <person name="Roh S.W."/>
        </authorList>
    </citation>
    <scope>NUCLEOTIDE SEQUENCE [LARGE SCALE GENOMIC DNA]</scope>
    <source>
        <strain evidence="2 3">DSM 103574</strain>
    </source>
</reference>
<keyword evidence="1" id="KW-0472">Membrane</keyword>
<protein>
    <submittedName>
        <fullName evidence="2">Uncharacterized protein</fullName>
    </submittedName>
</protein>
<accession>A0A858BY14</accession>
<dbReference type="AlphaFoldDB" id="A0A858BY14"/>
<dbReference type="EMBL" id="CP048649">
    <property type="protein sequence ID" value="QIB69800.1"/>
    <property type="molecule type" value="Genomic_DNA"/>
</dbReference>
<dbReference type="Proteomes" id="UP000466848">
    <property type="component" value="Chromosome"/>
</dbReference>
<dbReference type="KEGG" id="abut:Ami103574_10915"/>
<evidence type="ECO:0000256" key="1">
    <source>
        <dbReference type="SAM" id="Phobius"/>
    </source>
</evidence>
<gene>
    <name evidence="2" type="ORF">Ami103574_10915</name>
</gene>
<keyword evidence="3" id="KW-1185">Reference proteome</keyword>
<feature type="transmembrane region" description="Helical" evidence="1">
    <location>
        <begin position="80"/>
        <end position="100"/>
    </location>
</feature>
<name>A0A858BY14_9FIRM</name>